<dbReference type="InterPro" id="IPR023120">
    <property type="entry name" value="WHTH_transcript_rep_HrcA_IDD"/>
</dbReference>
<evidence type="ECO:0000259" key="6">
    <source>
        <dbReference type="Pfam" id="PF01628"/>
    </source>
</evidence>
<evidence type="ECO:0000256" key="3">
    <source>
        <dbReference type="ARBA" id="ARBA00023016"/>
    </source>
</evidence>
<keyword evidence="2 5" id="KW-0805">Transcription regulation</keyword>
<gene>
    <name evidence="5 8" type="primary">hrcA</name>
    <name evidence="8" type="ORF">IH622_18385</name>
</gene>
<accession>A0A8I0N930</accession>
<dbReference type="GO" id="GO:0045892">
    <property type="term" value="P:negative regulation of DNA-templated transcription"/>
    <property type="evidence" value="ECO:0007669"/>
    <property type="project" value="UniProtKB-UniRule"/>
</dbReference>
<reference evidence="8" key="1">
    <citation type="submission" date="2020-09" db="EMBL/GenBank/DDBJ databases">
        <authorList>
            <person name="Dalcin Martins P."/>
        </authorList>
    </citation>
    <scope>NUCLEOTIDE SEQUENCE</scope>
    <source>
        <strain evidence="8">MAG47</strain>
    </source>
</reference>
<dbReference type="InterPro" id="IPR036390">
    <property type="entry name" value="WH_DNA-bd_sf"/>
</dbReference>
<dbReference type="HAMAP" id="MF_00081">
    <property type="entry name" value="HrcA"/>
    <property type="match status" value="1"/>
</dbReference>
<comment type="similarity">
    <text evidence="5">Belongs to the HrcA family.</text>
</comment>
<keyword evidence="3 5" id="KW-0346">Stress response</keyword>
<evidence type="ECO:0000256" key="5">
    <source>
        <dbReference type="HAMAP-Rule" id="MF_00081"/>
    </source>
</evidence>
<evidence type="ECO:0000256" key="4">
    <source>
        <dbReference type="ARBA" id="ARBA00023163"/>
    </source>
</evidence>
<dbReference type="NCBIfam" id="TIGR00331">
    <property type="entry name" value="hrcA"/>
    <property type="match status" value="1"/>
</dbReference>
<dbReference type="InterPro" id="IPR021153">
    <property type="entry name" value="HrcA_C"/>
</dbReference>
<dbReference type="InterPro" id="IPR029016">
    <property type="entry name" value="GAF-like_dom_sf"/>
</dbReference>
<dbReference type="Proteomes" id="UP000642265">
    <property type="component" value="Unassembled WGS sequence"/>
</dbReference>
<feature type="domain" description="Heat-inducible transcription repressor HrcA C-terminal" evidence="6">
    <location>
        <begin position="109"/>
        <end position="329"/>
    </location>
</feature>
<evidence type="ECO:0000256" key="2">
    <source>
        <dbReference type="ARBA" id="ARBA00023015"/>
    </source>
</evidence>
<keyword evidence="4 5" id="KW-0804">Transcription</keyword>
<name>A0A8I0N930_BRUAN</name>
<protein>
    <recommendedName>
        <fullName evidence="5">Heat-inducible transcription repressor HrcA</fullName>
    </recommendedName>
</protein>
<dbReference type="PANTHER" id="PTHR34824:SF1">
    <property type="entry name" value="HEAT-INDUCIBLE TRANSCRIPTION REPRESSOR HRCA"/>
    <property type="match status" value="1"/>
</dbReference>
<dbReference type="Gene3D" id="3.30.450.40">
    <property type="match status" value="1"/>
</dbReference>
<dbReference type="Gene3D" id="1.10.10.10">
    <property type="entry name" value="Winged helix-like DNA-binding domain superfamily/Winged helix DNA-binding domain"/>
    <property type="match status" value="1"/>
</dbReference>
<dbReference type="InterPro" id="IPR036388">
    <property type="entry name" value="WH-like_DNA-bd_sf"/>
</dbReference>
<dbReference type="AlphaFoldDB" id="A0A8I0N930"/>
<evidence type="ECO:0000259" key="7">
    <source>
        <dbReference type="Pfam" id="PF03444"/>
    </source>
</evidence>
<dbReference type="InterPro" id="IPR002571">
    <property type="entry name" value="HrcA"/>
</dbReference>
<dbReference type="Gene3D" id="3.30.390.60">
    <property type="entry name" value="Heat-inducible transcription repressor hrca homolog, domain 3"/>
    <property type="match status" value="1"/>
</dbReference>
<dbReference type="Pfam" id="PF03444">
    <property type="entry name" value="WHD_HrcA"/>
    <property type="match status" value="1"/>
</dbReference>
<dbReference type="SUPFAM" id="SSF55781">
    <property type="entry name" value="GAF domain-like"/>
    <property type="match status" value="1"/>
</dbReference>
<evidence type="ECO:0000313" key="9">
    <source>
        <dbReference type="Proteomes" id="UP000642265"/>
    </source>
</evidence>
<reference evidence="8" key="2">
    <citation type="submission" date="2020-10" db="EMBL/GenBank/DDBJ databases">
        <title>Enrichment of novel Verrucomicrobia, Bacteroidetes and Krumholzibacteria in an oxygen-limited, methane- and iron-fed bioreactor inoculated with Bothnian Sea sediments.</title>
        <authorList>
            <person name="Martins P.D."/>
            <person name="de Jong A."/>
            <person name="Lenstra W.K."/>
            <person name="van Helmond N.A.G.M."/>
            <person name="Slomp C.P."/>
            <person name="Jetten M.S.M."/>
            <person name="Welte C.U."/>
            <person name="Rasigraf O."/>
        </authorList>
    </citation>
    <scope>NUCLEOTIDE SEQUENCE</scope>
    <source>
        <strain evidence="8">MAG47</strain>
    </source>
</reference>
<evidence type="ECO:0000313" key="8">
    <source>
        <dbReference type="EMBL" id="MBE0562763.1"/>
    </source>
</evidence>
<evidence type="ECO:0000256" key="1">
    <source>
        <dbReference type="ARBA" id="ARBA00022491"/>
    </source>
</evidence>
<dbReference type="InterPro" id="IPR005104">
    <property type="entry name" value="WHTH_HrcA_DNA-bd"/>
</dbReference>
<dbReference type="Pfam" id="PF01628">
    <property type="entry name" value="HrcA"/>
    <property type="match status" value="1"/>
</dbReference>
<dbReference type="GO" id="GO:0003677">
    <property type="term" value="F:DNA binding"/>
    <property type="evidence" value="ECO:0007669"/>
    <property type="project" value="InterPro"/>
</dbReference>
<keyword evidence="1 5" id="KW-0678">Repressor</keyword>
<proteinExistence type="inferred from homology"/>
<sequence>MITELNDRSREIFRHIVDAYMETGEPVGSRTISRRLSVMLSPATVRNVMADLEEAGLLHAPHASAGRMPTEAGLRLFVDGLLKVGSLAEAERRDIESRCVTSGHSLQGLLEEVSHTLSGLTGCAGLVLAPKTNVTLRHIEFVSLNPGRALVVLVGENGLVENRIIETSPTLRPSALVEASNYLSARLVGRTLNEAYDEIITELEAHKAELDALTTRVVEEGLAIWAGREEERQLIIGGRANLLEDVTAVADLERIRALFTALETKETMLRMLSMADSAQGVQIFIGSDNKLFSMSGCSMIVGSYQDSRNQVLGAIGVIGPTRMNYARIIPMVDFTAKMIGRLIG</sequence>
<dbReference type="PANTHER" id="PTHR34824">
    <property type="entry name" value="HEAT-INDUCIBLE TRANSCRIPTION REPRESSOR HRCA"/>
    <property type="match status" value="1"/>
</dbReference>
<dbReference type="SUPFAM" id="SSF46785">
    <property type="entry name" value="Winged helix' DNA-binding domain"/>
    <property type="match status" value="1"/>
</dbReference>
<dbReference type="EMBL" id="JACZKO010000048">
    <property type="protein sequence ID" value="MBE0562763.1"/>
    <property type="molecule type" value="Genomic_DNA"/>
</dbReference>
<comment type="caution">
    <text evidence="8">The sequence shown here is derived from an EMBL/GenBank/DDBJ whole genome shotgun (WGS) entry which is preliminary data.</text>
</comment>
<dbReference type="PIRSF" id="PIRSF005485">
    <property type="entry name" value="HrcA"/>
    <property type="match status" value="1"/>
</dbReference>
<feature type="domain" description="Winged helix-turn-helix transcription repressor HrcA DNA-binding" evidence="7">
    <location>
        <begin position="5"/>
        <end position="71"/>
    </location>
</feature>
<comment type="function">
    <text evidence="5">Negative regulator of class I heat shock genes (grpE-dnaK-dnaJ and groELS operons). Prevents heat-shock induction of these operons.</text>
</comment>
<organism evidence="8 9">
    <name type="scientific">Brucella anthropi</name>
    <name type="common">Ochrobactrum anthropi</name>
    <dbReference type="NCBI Taxonomy" id="529"/>
    <lineage>
        <taxon>Bacteria</taxon>
        <taxon>Pseudomonadati</taxon>
        <taxon>Pseudomonadota</taxon>
        <taxon>Alphaproteobacteria</taxon>
        <taxon>Hyphomicrobiales</taxon>
        <taxon>Brucellaceae</taxon>
        <taxon>Brucella/Ochrobactrum group</taxon>
        <taxon>Brucella</taxon>
    </lineage>
</organism>